<feature type="region of interest" description="Disordered" evidence="3">
    <location>
        <begin position="1030"/>
        <end position="1067"/>
    </location>
</feature>
<dbReference type="EMBL" id="CAJOBC010000027">
    <property type="protein sequence ID" value="CAF3521427.1"/>
    <property type="molecule type" value="Genomic_DNA"/>
</dbReference>
<comment type="caution">
    <text evidence="6">The sequence shown here is derived from an EMBL/GenBank/DDBJ whole genome shotgun (WGS) entry which is preliminary data.</text>
</comment>
<evidence type="ECO:0008006" key="9">
    <source>
        <dbReference type="Google" id="ProtNLM"/>
    </source>
</evidence>
<dbReference type="Pfam" id="PF12624">
    <property type="entry name" value="VPS13_N"/>
    <property type="match status" value="2"/>
</dbReference>
<dbReference type="Pfam" id="PF25033">
    <property type="entry name" value="VPS13_M"/>
    <property type="match status" value="1"/>
</dbReference>
<feature type="domain" description="Chorein N-terminal" evidence="4">
    <location>
        <begin position="48"/>
        <end position="202"/>
    </location>
</feature>
<dbReference type="Proteomes" id="UP000681722">
    <property type="component" value="Unassembled WGS sequence"/>
</dbReference>
<keyword evidence="1" id="KW-0813">Transport</keyword>
<accession>A0A813NZN7</accession>
<dbReference type="PANTHER" id="PTHR16166">
    <property type="entry name" value="VACUOLAR PROTEIN SORTING-ASSOCIATED PROTEIN VPS13"/>
    <property type="match status" value="1"/>
</dbReference>
<organism evidence="6 8">
    <name type="scientific">Didymodactylos carnosus</name>
    <dbReference type="NCBI Taxonomy" id="1234261"/>
    <lineage>
        <taxon>Eukaryota</taxon>
        <taxon>Metazoa</taxon>
        <taxon>Spiralia</taxon>
        <taxon>Gnathifera</taxon>
        <taxon>Rotifera</taxon>
        <taxon>Eurotatoria</taxon>
        <taxon>Bdelloidea</taxon>
        <taxon>Philodinida</taxon>
        <taxon>Philodinidae</taxon>
        <taxon>Didymodactylos</taxon>
    </lineage>
</organism>
<evidence type="ECO:0000259" key="4">
    <source>
        <dbReference type="Pfam" id="PF12624"/>
    </source>
</evidence>
<feature type="domain" description="VPS13-like middle region" evidence="5">
    <location>
        <begin position="1092"/>
        <end position="1482"/>
    </location>
</feature>
<sequence>MHAHGHVTRPARGKSSVAVASLDLLSEDKSSEKTERDIEFVFGKTESDYIENLDYKKLKIDLWNGNVVLEKLYLKPNALVKKLTLVIPWKNLYKQPTKAYIDGLYILVVPKTEVQYDAQQDENEQYEAKMKEVQKIEGLRKEKEAYENSKQSQQDHDTFVERMQLTIIRNLELSIRNIHIAYEDKTTKPGHPFSFGLTLNYIELRLGELSSLAFYWNSNSQSHSDMSRNDVVEYLRSKIATKDNIPNDITYILRPLNVIAKLIMVTKPREDHFKRPMFDIMIDLDQISFNINREQYSDLLDLLEFQDYVALQTKFVKYRSMHKIQSKNTKEWWKFAYNVIVNEEVRPRFDCYKWENIKAHLDRCREYRTLHFQELTGKLTYEQKQRAQEIEKKLDVFNLTYIRRSAEIEKKEQEPKTWWGNVSTWWAGNTDKNDPELDLEKVLSSDEKKKLYDAIGYEGENTSSADYPNEYVDINLAIGLKLLDVNIWSRLSPDDLNFNIVARAVVPGTNVNFKRRPASAGIKVAVGLRSFELFGLSTTGETNMQNLNENRPVLAKPQLIEQEKDLLNVEFETNPIEYKSDYRIQVLSQSLQITYDSPTINKLVTCFEPDTARNLYGVKQAAYSTYTDVKQRSYLLMKHNLEKVKVLDINIDMQSSYFLLPANGVYQDGCSLICMDFGHLTLKRADEDQEISHENAKNLEEARKLSYTKFQLQLDSVQLLYAQKNEKWYEARRQQETRLHLIKPMTLNMNVYKCIYSDDADLPAWKIDGQIPAIDMRLSDKRLFQIIHHVQSLPFPETKNTSETIQKIEPAEQPSQISLSAADTMEKVEEMTPVKKIQEEQSQLDENEQSKIDEKKRKKENSYFQLTQLDATFELSQVNLLIEESSSQSSSRRYSGVKNDHYDEGSDERPFLRLSLVSMLARTTFKTYDVSFDASLADIILLHQQFVTQSGEPLRLISAKKHNENDDTKLISVHFLNTSRDNPMFKREPYNSIENAGKFHFSKLEVILQLEALLSILRFHDNLIKRLPTETEDEKQKKREQEEEKKKNEQQENDKVITTVTDKEKKKPDTVVATPSLAISAELEEFRFIISTEEAPLFDISVGGLKANVSQQPNKTIVNLILSNFNIYDPNPHAKYKKIISQQGDADELLRIDLILHNLSNDQKKDLNAVDCNVEVKFAKANIVFLFKHIDVLLSFLDTLDVAKAALELASSQYAEATIENIQKLQEQAFKLQLDVQFNAPNIFVPTNSYSNEALLLDLGKLSLRTKFLQDEKHGLIEQQNIKLENVLASRVLLNNNHDIEGEVILLDCEILTTTINRLLYPDQAKNEPVVSVKADWDLVHFKLSKGDFSCIMKVLLENFSENIKDQIVSDIETVEQYHYKSADQEAEENKLRETVLQKQHESHTEVTTTVRVRAEIKTVALTLYLGESNMTKRRQDRLENLKLADVRIEALETIFKQMNDSSYKAVGRIKNFLLDDLRETHQSAGVTRQEKQ</sequence>
<reference evidence="6" key="1">
    <citation type="submission" date="2021-02" db="EMBL/GenBank/DDBJ databases">
        <authorList>
            <person name="Nowell W R."/>
        </authorList>
    </citation>
    <scope>NUCLEOTIDE SEQUENCE</scope>
</reference>
<dbReference type="Proteomes" id="UP000663829">
    <property type="component" value="Unassembled WGS sequence"/>
</dbReference>
<protein>
    <recommendedName>
        <fullName evidence="9">Vacuolar protein sorting-associated protein 13A</fullName>
    </recommendedName>
</protein>
<feature type="region of interest" description="Disordered" evidence="3">
    <location>
        <begin position="836"/>
        <end position="856"/>
    </location>
</feature>
<dbReference type="GO" id="GO:0045053">
    <property type="term" value="P:protein retention in Golgi apparatus"/>
    <property type="evidence" value="ECO:0007669"/>
    <property type="project" value="TreeGrafter"/>
</dbReference>
<evidence type="ECO:0000313" key="8">
    <source>
        <dbReference type="Proteomes" id="UP000663829"/>
    </source>
</evidence>
<feature type="coiled-coil region" evidence="2">
    <location>
        <begin position="109"/>
        <end position="156"/>
    </location>
</feature>
<feature type="domain" description="Chorein N-terminal" evidence="4">
    <location>
        <begin position="208"/>
        <end position="877"/>
    </location>
</feature>
<dbReference type="InterPro" id="IPR026854">
    <property type="entry name" value="VPS13_N"/>
</dbReference>
<dbReference type="InterPro" id="IPR056747">
    <property type="entry name" value="VPS13-like_M"/>
</dbReference>
<dbReference type="PANTHER" id="PTHR16166:SF146">
    <property type="entry name" value="VACUOLAR PROTEIN SORTING-ASSOCIATED PROTEIN 13A-LIKE ISOFORM X1"/>
    <property type="match status" value="1"/>
</dbReference>
<dbReference type="EMBL" id="CAJNOQ010000027">
    <property type="protein sequence ID" value="CAF0742902.1"/>
    <property type="molecule type" value="Genomic_DNA"/>
</dbReference>
<dbReference type="OrthoDB" id="428159at2759"/>
<evidence type="ECO:0000256" key="1">
    <source>
        <dbReference type="ARBA" id="ARBA00022448"/>
    </source>
</evidence>
<evidence type="ECO:0000313" key="7">
    <source>
        <dbReference type="EMBL" id="CAF3521427.1"/>
    </source>
</evidence>
<keyword evidence="2" id="KW-0175">Coiled coil</keyword>
<name>A0A813NZN7_9BILA</name>
<gene>
    <name evidence="6" type="ORF">GPM918_LOCUS374</name>
    <name evidence="7" type="ORF">SRO942_LOCUS375</name>
</gene>
<evidence type="ECO:0000256" key="2">
    <source>
        <dbReference type="SAM" id="Coils"/>
    </source>
</evidence>
<evidence type="ECO:0000259" key="5">
    <source>
        <dbReference type="Pfam" id="PF25033"/>
    </source>
</evidence>
<keyword evidence="8" id="KW-1185">Reference proteome</keyword>
<dbReference type="GO" id="GO:0006623">
    <property type="term" value="P:protein targeting to vacuole"/>
    <property type="evidence" value="ECO:0007669"/>
    <property type="project" value="TreeGrafter"/>
</dbReference>
<evidence type="ECO:0000313" key="6">
    <source>
        <dbReference type="EMBL" id="CAF0742902.1"/>
    </source>
</evidence>
<proteinExistence type="predicted"/>
<evidence type="ECO:0000256" key="3">
    <source>
        <dbReference type="SAM" id="MobiDB-lite"/>
    </source>
</evidence>
<dbReference type="InterPro" id="IPR026847">
    <property type="entry name" value="VPS13"/>
</dbReference>